<organism evidence="6 7">
    <name type="scientific">Kribbella steppae</name>
    <dbReference type="NCBI Taxonomy" id="2512223"/>
    <lineage>
        <taxon>Bacteria</taxon>
        <taxon>Bacillati</taxon>
        <taxon>Actinomycetota</taxon>
        <taxon>Actinomycetes</taxon>
        <taxon>Propionibacteriales</taxon>
        <taxon>Kribbellaceae</taxon>
        <taxon>Kribbella</taxon>
    </lineage>
</organism>
<dbReference type="Gene3D" id="3.40.50.300">
    <property type="entry name" value="P-loop containing nucleotide triphosphate hydrolases"/>
    <property type="match status" value="1"/>
</dbReference>
<evidence type="ECO:0000256" key="1">
    <source>
        <dbReference type="ARBA" id="ARBA00005417"/>
    </source>
</evidence>
<dbReference type="RefSeq" id="WP_132213884.1">
    <property type="nucleotide sequence ID" value="NZ_SLWN01000016.1"/>
</dbReference>
<dbReference type="PROSITE" id="PS00211">
    <property type="entry name" value="ABC_TRANSPORTER_1"/>
    <property type="match status" value="1"/>
</dbReference>
<keyword evidence="7" id="KW-1185">Reference proteome</keyword>
<dbReference type="InterPro" id="IPR017871">
    <property type="entry name" value="ABC_transporter-like_CS"/>
</dbReference>
<dbReference type="SMART" id="SM00382">
    <property type="entry name" value="AAA"/>
    <property type="match status" value="1"/>
</dbReference>
<gene>
    <name evidence="6" type="ORF">EV652_11615</name>
</gene>
<accession>A0A4R2H360</accession>
<dbReference type="PROSITE" id="PS50893">
    <property type="entry name" value="ABC_TRANSPORTER_2"/>
    <property type="match status" value="1"/>
</dbReference>
<dbReference type="InterPro" id="IPR003593">
    <property type="entry name" value="AAA+_ATPase"/>
</dbReference>
<comment type="caution">
    <text evidence="6">The sequence shown here is derived from an EMBL/GenBank/DDBJ whole genome shotgun (WGS) entry which is preliminary data.</text>
</comment>
<proteinExistence type="inferred from homology"/>
<evidence type="ECO:0000259" key="5">
    <source>
        <dbReference type="PROSITE" id="PS50893"/>
    </source>
</evidence>
<dbReference type="InterPro" id="IPR027417">
    <property type="entry name" value="P-loop_NTPase"/>
</dbReference>
<evidence type="ECO:0000256" key="4">
    <source>
        <dbReference type="ARBA" id="ARBA00022840"/>
    </source>
</evidence>
<evidence type="ECO:0000313" key="6">
    <source>
        <dbReference type="EMBL" id="TCO17994.1"/>
    </source>
</evidence>
<evidence type="ECO:0000256" key="3">
    <source>
        <dbReference type="ARBA" id="ARBA00022741"/>
    </source>
</evidence>
<keyword evidence="4 6" id="KW-0067">ATP-binding</keyword>
<dbReference type="Proteomes" id="UP000294508">
    <property type="component" value="Unassembled WGS sequence"/>
</dbReference>
<name>A0A4R2H360_9ACTN</name>
<dbReference type="OrthoDB" id="9804819at2"/>
<dbReference type="AlphaFoldDB" id="A0A4R2H360"/>
<keyword evidence="2" id="KW-0813">Transport</keyword>
<keyword evidence="3" id="KW-0547">Nucleotide-binding</keyword>
<dbReference type="GO" id="GO:0016887">
    <property type="term" value="F:ATP hydrolysis activity"/>
    <property type="evidence" value="ECO:0007669"/>
    <property type="project" value="InterPro"/>
</dbReference>
<dbReference type="EMBL" id="SLWN01000016">
    <property type="protein sequence ID" value="TCO17994.1"/>
    <property type="molecule type" value="Genomic_DNA"/>
</dbReference>
<dbReference type="SUPFAM" id="SSF52540">
    <property type="entry name" value="P-loop containing nucleoside triphosphate hydrolases"/>
    <property type="match status" value="1"/>
</dbReference>
<evidence type="ECO:0000313" key="7">
    <source>
        <dbReference type="Proteomes" id="UP000294508"/>
    </source>
</evidence>
<feature type="domain" description="ABC transporter" evidence="5">
    <location>
        <begin position="7"/>
        <end position="232"/>
    </location>
</feature>
<comment type="similarity">
    <text evidence="1">Belongs to the ABC transporter superfamily.</text>
</comment>
<protein>
    <submittedName>
        <fullName evidence="6">ABC-2 type transport system ATP-binding protein</fullName>
    </submittedName>
</protein>
<dbReference type="PANTHER" id="PTHR43335">
    <property type="entry name" value="ABC TRANSPORTER, ATP-BINDING PROTEIN"/>
    <property type="match status" value="1"/>
</dbReference>
<dbReference type="GO" id="GO:0005524">
    <property type="term" value="F:ATP binding"/>
    <property type="evidence" value="ECO:0007669"/>
    <property type="project" value="UniProtKB-KW"/>
</dbReference>
<evidence type="ECO:0000256" key="2">
    <source>
        <dbReference type="ARBA" id="ARBA00022448"/>
    </source>
</evidence>
<sequence length="296" mass="31609">MTETEGITVRGLSKSFAAVRAVDNLTFDAAPGTVTGFLGPNGAGKSTTLRMILGLVRPDCGTTTIDGQSYHELPIPAAVAGAALDAEGFHPGRAGRTHLRIYCHTSRVPIQRADDVLDMVGLTNAAHRRIGGYSLGMRQRLALAVALLGDPQVLILDEPANGLDPEGIVWMRTLLRQLADEGRTILVSSHVLTEMQHLADNVVIINHGQLLYQGPTQQASVIDVRTPQADALRLTLAHRDGVTIETLTPDRLLVTGLDAAAVGRTAFEAGIELAWLAERTGSLENLFFALTSAERS</sequence>
<dbReference type="PANTHER" id="PTHR43335:SF4">
    <property type="entry name" value="ABC TRANSPORTER, ATP-BINDING PROTEIN"/>
    <property type="match status" value="1"/>
</dbReference>
<dbReference type="InterPro" id="IPR003439">
    <property type="entry name" value="ABC_transporter-like_ATP-bd"/>
</dbReference>
<reference evidence="6 7" key="1">
    <citation type="journal article" date="2015" name="Stand. Genomic Sci.">
        <title>Genomic Encyclopedia of Bacterial and Archaeal Type Strains, Phase III: the genomes of soil and plant-associated and newly described type strains.</title>
        <authorList>
            <person name="Whitman W.B."/>
            <person name="Woyke T."/>
            <person name="Klenk H.P."/>
            <person name="Zhou Y."/>
            <person name="Lilburn T.G."/>
            <person name="Beck B.J."/>
            <person name="De Vos P."/>
            <person name="Vandamme P."/>
            <person name="Eisen J.A."/>
            <person name="Garrity G."/>
            <person name="Hugenholtz P."/>
            <person name="Kyrpides N.C."/>
        </authorList>
    </citation>
    <scope>NUCLEOTIDE SEQUENCE [LARGE SCALE GENOMIC DNA]</scope>
    <source>
        <strain evidence="6 7">VKM Ac-2572</strain>
    </source>
</reference>
<dbReference type="Pfam" id="PF00005">
    <property type="entry name" value="ABC_tran"/>
    <property type="match status" value="1"/>
</dbReference>